<dbReference type="EMBL" id="CAUYUJ010015172">
    <property type="protein sequence ID" value="CAK0850755.1"/>
    <property type="molecule type" value="Genomic_DNA"/>
</dbReference>
<name>A0ABN9TWT7_9DINO</name>
<dbReference type="Proteomes" id="UP001189429">
    <property type="component" value="Unassembled WGS sequence"/>
</dbReference>
<proteinExistence type="predicted"/>
<feature type="chain" id="PRO_5046100735" description="Hexosyltransferase" evidence="1">
    <location>
        <begin position="16"/>
        <end position="325"/>
    </location>
</feature>
<evidence type="ECO:0008006" key="4">
    <source>
        <dbReference type="Google" id="ProtNLM"/>
    </source>
</evidence>
<reference evidence="2" key="1">
    <citation type="submission" date="2023-10" db="EMBL/GenBank/DDBJ databases">
        <authorList>
            <person name="Chen Y."/>
            <person name="Shah S."/>
            <person name="Dougan E. K."/>
            <person name="Thang M."/>
            <person name="Chan C."/>
        </authorList>
    </citation>
    <scope>NUCLEOTIDE SEQUENCE [LARGE SCALE GENOMIC DNA]</scope>
</reference>
<feature type="signal peptide" evidence="1">
    <location>
        <begin position="1"/>
        <end position="15"/>
    </location>
</feature>
<evidence type="ECO:0000256" key="1">
    <source>
        <dbReference type="SAM" id="SignalP"/>
    </source>
</evidence>
<evidence type="ECO:0000313" key="2">
    <source>
        <dbReference type="EMBL" id="CAK0850755.1"/>
    </source>
</evidence>
<protein>
    <recommendedName>
        <fullName evidence="4">Hexosyltransferase</fullName>
    </recommendedName>
</protein>
<organism evidence="2 3">
    <name type="scientific">Prorocentrum cordatum</name>
    <dbReference type="NCBI Taxonomy" id="2364126"/>
    <lineage>
        <taxon>Eukaryota</taxon>
        <taxon>Sar</taxon>
        <taxon>Alveolata</taxon>
        <taxon>Dinophyceae</taxon>
        <taxon>Prorocentrales</taxon>
        <taxon>Prorocentraceae</taxon>
        <taxon>Prorocentrum</taxon>
    </lineage>
</organism>
<accession>A0ABN9TWT7</accession>
<sequence length="325" mass="36887">MLFVLLVICFHGAASVHVDVLRDRPRVAVLIVGKSFNSRRMANSSSLSNASLQDRGAGAGTTDATNMFDFMTGEDNTDDGDTLQFEREPGVVNRTWDNILNMLIKPVKKTHWVDVILCIDKKVNDVPPEVTHVFAISAPSQEERGLQCLAKIRNNHRTYEWLIKTRPDFMFYRPFPSMTSFLPGYVYTRFRAVAGISNLTSDHFSWDYCTSRCNAGPPGRYGYMNDDMVRVVPAALMQFAFRSLGDTTKVKTPQTWIAYKNFPHEVGLSLFWLERGIRTMPLACPGYPRHARYHHHELSYPCSTVPVKKNCQPNLPIQDVHKALV</sequence>
<gene>
    <name evidence="2" type="ORF">PCOR1329_LOCUS43061</name>
</gene>
<keyword evidence="1" id="KW-0732">Signal</keyword>
<comment type="caution">
    <text evidence="2">The sequence shown here is derived from an EMBL/GenBank/DDBJ whole genome shotgun (WGS) entry which is preliminary data.</text>
</comment>
<keyword evidence="3" id="KW-1185">Reference proteome</keyword>
<evidence type="ECO:0000313" key="3">
    <source>
        <dbReference type="Proteomes" id="UP001189429"/>
    </source>
</evidence>